<dbReference type="InterPro" id="IPR027094">
    <property type="entry name" value="Mitofusin_fam"/>
</dbReference>
<dbReference type="InterPro" id="IPR027417">
    <property type="entry name" value="P-loop_NTPase"/>
</dbReference>
<gene>
    <name evidence="8" type="ORF">LMG23992_02250</name>
</gene>
<organism evidence="8 9">
    <name type="scientific">Cupriavidus laharis</name>
    <dbReference type="NCBI Taxonomy" id="151654"/>
    <lineage>
        <taxon>Bacteria</taxon>
        <taxon>Pseudomonadati</taxon>
        <taxon>Pseudomonadota</taxon>
        <taxon>Betaproteobacteria</taxon>
        <taxon>Burkholderiales</taxon>
        <taxon>Burkholderiaceae</taxon>
        <taxon>Cupriavidus</taxon>
    </lineage>
</organism>
<keyword evidence="9" id="KW-1185">Reference proteome</keyword>
<accession>A0ABN7YKX2</accession>
<dbReference type="PANTHER" id="PTHR10465">
    <property type="entry name" value="TRANSMEMBRANE GTPASE FZO1"/>
    <property type="match status" value="1"/>
</dbReference>
<comment type="caution">
    <text evidence="8">The sequence shown here is derived from an EMBL/GenBank/DDBJ whole genome shotgun (WGS) entry which is preliminary data.</text>
</comment>
<dbReference type="EMBL" id="CAJZAI010000004">
    <property type="protein sequence ID" value="CAG9172492.1"/>
    <property type="molecule type" value="Genomic_DNA"/>
</dbReference>
<reference evidence="8 9" key="1">
    <citation type="submission" date="2021-08" db="EMBL/GenBank/DDBJ databases">
        <authorList>
            <person name="Peeters C."/>
        </authorList>
    </citation>
    <scope>NUCLEOTIDE SEQUENCE [LARGE SCALE GENOMIC DNA]</scope>
    <source>
        <strain evidence="8 9">LMG 23992</strain>
    </source>
</reference>
<evidence type="ECO:0000259" key="7">
    <source>
        <dbReference type="Pfam" id="PF00350"/>
    </source>
</evidence>
<proteinExistence type="predicted"/>
<protein>
    <recommendedName>
        <fullName evidence="7">Dynamin N-terminal domain-containing protein</fullName>
    </recommendedName>
</protein>
<dbReference type="SUPFAM" id="SSF52540">
    <property type="entry name" value="P-loop containing nucleoside triphosphate hydrolases"/>
    <property type="match status" value="1"/>
</dbReference>
<feature type="coiled-coil region" evidence="6">
    <location>
        <begin position="377"/>
        <end position="423"/>
    </location>
</feature>
<keyword evidence="4" id="KW-0342">GTP-binding</keyword>
<dbReference type="Proteomes" id="UP000727654">
    <property type="component" value="Unassembled WGS sequence"/>
</dbReference>
<keyword evidence="3" id="KW-0378">Hydrolase</keyword>
<dbReference type="InterPro" id="IPR045063">
    <property type="entry name" value="Dynamin_N"/>
</dbReference>
<evidence type="ECO:0000256" key="6">
    <source>
        <dbReference type="SAM" id="Coils"/>
    </source>
</evidence>
<keyword evidence="6" id="KW-0175">Coiled coil</keyword>
<name>A0ABN7YKX2_9BURK</name>
<evidence type="ECO:0000256" key="3">
    <source>
        <dbReference type="ARBA" id="ARBA00022801"/>
    </source>
</evidence>
<evidence type="ECO:0000313" key="9">
    <source>
        <dbReference type="Proteomes" id="UP000727654"/>
    </source>
</evidence>
<feature type="domain" description="Dynamin N-terminal" evidence="7">
    <location>
        <begin position="60"/>
        <end position="260"/>
    </location>
</feature>
<keyword evidence="5" id="KW-0472">Membrane</keyword>
<evidence type="ECO:0000256" key="1">
    <source>
        <dbReference type="ARBA" id="ARBA00004370"/>
    </source>
</evidence>
<dbReference type="Gene3D" id="3.40.50.300">
    <property type="entry name" value="P-loop containing nucleotide triphosphate hydrolases"/>
    <property type="match status" value="1"/>
</dbReference>
<evidence type="ECO:0000256" key="2">
    <source>
        <dbReference type="ARBA" id="ARBA00022741"/>
    </source>
</evidence>
<evidence type="ECO:0000256" key="4">
    <source>
        <dbReference type="ARBA" id="ARBA00023134"/>
    </source>
</evidence>
<dbReference type="Pfam" id="PF00350">
    <property type="entry name" value="Dynamin_N"/>
    <property type="match status" value="1"/>
</dbReference>
<dbReference type="PANTHER" id="PTHR10465:SF0">
    <property type="entry name" value="SARCALUMENIN"/>
    <property type="match status" value="1"/>
</dbReference>
<comment type="subcellular location">
    <subcellularLocation>
        <location evidence="1">Membrane</location>
    </subcellularLocation>
</comment>
<keyword evidence="2" id="KW-0547">Nucleotide-binding</keyword>
<evidence type="ECO:0000256" key="5">
    <source>
        <dbReference type="ARBA" id="ARBA00023136"/>
    </source>
</evidence>
<feature type="coiled-coil region" evidence="6">
    <location>
        <begin position="645"/>
        <end position="691"/>
    </location>
</feature>
<evidence type="ECO:0000313" key="8">
    <source>
        <dbReference type="EMBL" id="CAG9172492.1"/>
    </source>
</evidence>
<sequence length="719" mass="79809">MPTSALNQQLDSLRTRIDGAVHALHPWHTQFPDEIDAFAELLKDLESRRHKLSADARLSIGIMGQVKAGKSSFLNALLFQGKPVLPEAATPKTANLTKITWGPRPVLTVTFYTSEEWAQIEHAAASQGDGAEARVARELVAMAQANGIAIAATLKKGRHVVEADSIEDLIDRMNAYVGEDGQYTPLVQMTELTLPDDDLKGYEIVDTPGMNDPVPSRTDKTRQFMATCDVVMFLSRCSQFLDQSDMELLGRQLPTKGVRRMTLIAGQMDGAIIDDGFNRRSLAETERNIRNRLTARAEKEMGGIAARQNEELAAIYRGLQAPVFSSTYAHLFATWPEAAWRARGGMAAAYNAIEEIATDQWGTPPPSQDDWTRIANFAAIRDEYDAARRDKDALIDKARRNLVRDLQKRLDDCFAALRQAANEHTMDLESGDLEAARGQQQACEKAIANVASKLVGIFERTSDEARAACESMGKALRSEIRRYSKLDKRSGTETETRSRTISTSVWYKPWTWGDEKTVYDIVTHSYEYLATADAIERLGEFADNNTENLNAQFAAVVSTDKLRAELHKALLKSLDTSSKDFDPRLLQEVLPKALDKIKLPSLSFRLGDVRRSISSRFSSEARDDQMAALQEAVRESLADIAGRMLEEVNQKVDALCDALADTQRNLSATMTKALKLRLDRLEAALAEKEMEQQLVAKLIDTIEQLGDDRLGDAPTAKAA</sequence>